<protein>
    <submittedName>
        <fullName evidence="3">CAAX protease</fullName>
    </submittedName>
</protein>
<feature type="domain" description="CAAX prenyl protease 2/Lysostaphin resistance protein A-like" evidence="2">
    <location>
        <begin position="132"/>
        <end position="230"/>
    </location>
</feature>
<dbReference type="GO" id="GO:0080120">
    <property type="term" value="P:CAAX-box protein maturation"/>
    <property type="evidence" value="ECO:0007669"/>
    <property type="project" value="UniProtKB-ARBA"/>
</dbReference>
<sequence>MPMTVSRRHASSLGSQLLAFFVLTFAWSWSFWLMSALVNGRSQVLVSGLFIVGGFGPGFAAVAVVGYSEGLRGLRQWLTRCLQWQQRWLWMALAFFFPMIFMGLALAAHVALGGTLLASPAAGHLLLAVVNFPLVFLVGGPLGEEFGWRGYALPLMQQRLGWRATSLLLGVVWAVWHLPLFWIAGTAQSHMPAGLFLLSVVASSVTFAWLFNRSNASVLPCLVLHTAVNAWATVIPFMVKPDGSNLRPFQFAVGLLVVTAMAMLFTRDPAAAGRGSA</sequence>
<keyword evidence="1" id="KW-1133">Transmembrane helix</keyword>
<organism evidence="3 4">
    <name type="scientific">Rhodoferax ferrireducens</name>
    <dbReference type="NCBI Taxonomy" id="192843"/>
    <lineage>
        <taxon>Bacteria</taxon>
        <taxon>Pseudomonadati</taxon>
        <taxon>Pseudomonadota</taxon>
        <taxon>Betaproteobacteria</taxon>
        <taxon>Burkholderiales</taxon>
        <taxon>Comamonadaceae</taxon>
        <taxon>Rhodoferax</taxon>
    </lineage>
</organism>
<feature type="transmembrane region" description="Helical" evidence="1">
    <location>
        <begin position="44"/>
        <end position="67"/>
    </location>
</feature>
<dbReference type="PANTHER" id="PTHR35797">
    <property type="entry name" value="PROTEASE-RELATED"/>
    <property type="match status" value="1"/>
</dbReference>
<feature type="transmembrane region" description="Helical" evidence="1">
    <location>
        <begin position="249"/>
        <end position="266"/>
    </location>
</feature>
<gene>
    <name evidence="3" type="ORF">BWK72_15310</name>
</gene>
<feature type="transmembrane region" description="Helical" evidence="1">
    <location>
        <begin position="218"/>
        <end position="237"/>
    </location>
</feature>
<evidence type="ECO:0000259" key="2">
    <source>
        <dbReference type="Pfam" id="PF02517"/>
    </source>
</evidence>
<dbReference type="EMBL" id="MTEI01000012">
    <property type="protein sequence ID" value="OQW86954.1"/>
    <property type="molecule type" value="Genomic_DNA"/>
</dbReference>
<name>A0A1W9KRJ9_9BURK</name>
<feature type="transmembrane region" description="Helical" evidence="1">
    <location>
        <begin position="164"/>
        <end position="185"/>
    </location>
</feature>
<dbReference type="InterPro" id="IPR042150">
    <property type="entry name" value="MmRce1-like"/>
</dbReference>
<feature type="transmembrane region" description="Helical" evidence="1">
    <location>
        <begin position="88"/>
        <end position="112"/>
    </location>
</feature>
<evidence type="ECO:0000313" key="3">
    <source>
        <dbReference type="EMBL" id="OQW86954.1"/>
    </source>
</evidence>
<dbReference type="Proteomes" id="UP000192505">
    <property type="component" value="Unassembled WGS sequence"/>
</dbReference>
<evidence type="ECO:0000313" key="4">
    <source>
        <dbReference type="Proteomes" id="UP000192505"/>
    </source>
</evidence>
<dbReference type="AlphaFoldDB" id="A0A1W9KRJ9"/>
<dbReference type="GO" id="GO:0006508">
    <property type="term" value="P:proteolysis"/>
    <property type="evidence" value="ECO:0007669"/>
    <property type="project" value="UniProtKB-KW"/>
</dbReference>
<keyword evidence="1" id="KW-0812">Transmembrane</keyword>
<dbReference type="GO" id="GO:0004175">
    <property type="term" value="F:endopeptidase activity"/>
    <property type="evidence" value="ECO:0007669"/>
    <property type="project" value="UniProtKB-ARBA"/>
</dbReference>
<feature type="transmembrane region" description="Helical" evidence="1">
    <location>
        <begin position="191"/>
        <end position="211"/>
    </location>
</feature>
<accession>A0A1W9KRJ9</accession>
<keyword evidence="1" id="KW-0472">Membrane</keyword>
<keyword evidence="3" id="KW-0645">Protease</keyword>
<proteinExistence type="predicted"/>
<reference evidence="3 4" key="1">
    <citation type="submission" date="2017-01" db="EMBL/GenBank/DDBJ databases">
        <title>Novel large sulfur bacteria in the metagenomes of groundwater-fed chemosynthetic microbial mats in the Lake Huron basin.</title>
        <authorList>
            <person name="Sharrar A.M."/>
            <person name="Flood B.E."/>
            <person name="Bailey J.V."/>
            <person name="Jones D.S."/>
            <person name="Biddanda B."/>
            <person name="Ruberg S.A."/>
            <person name="Marcus D.N."/>
            <person name="Dick G.J."/>
        </authorList>
    </citation>
    <scope>NUCLEOTIDE SEQUENCE [LARGE SCALE GENOMIC DNA]</scope>
    <source>
        <strain evidence="3">A7</strain>
    </source>
</reference>
<keyword evidence="3" id="KW-0378">Hydrolase</keyword>
<feature type="transmembrane region" description="Helical" evidence="1">
    <location>
        <begin position="124"/>
        <end position="143"/>
    </location>
</feature>
<dbReference type="InterPro" id="IPR003675">
    <property type="entry name" value="Rce1/LyrA-like_dom"/>
</dbReference>
<comment type="caution">
    <text evidence="3">The sequence shown here is derived from an EMBL/GenBank/DDBJ whole genome shotgun (WGS) entry which is preliminary data.</text>
</comment>
<dbReference type="Pfam" id="PF02517">
    <property type="entry name" value="Rce1-like"/>
    <property type="match status" value="1"/>
</dbReference>
<evidence type="ECO:0000256" key="1">
    <source>
        <dbReference type="SAM" id="Phobius"/>
    </source>
</evidence>
<dbReference type="PANTHER" id="PTHR35797:SF1">
    <property type="entry name" value="PROTEASE"/>
    <property type="match status" value="1"/>
</dbReference>